<gene>
    <name evidence="2" type="ORF">BJY26_001817</name>
</gene>
<protein>
    <submittedName>
        <fullName evidence="2">Selenium-binding protein 1</fullName>
    </submittedName>
</protein>
<dbReference type="PANTHER" id="PTHR23300">
    <property type="entry name" value="METHANETHIOL OXIDASE"/>
    <property type="match status" value="1"/>
</dbReference>
<organism evidence="2 3">
    <name type="scientific">Spelaeicoccus albus</name>
    <dbReference type="NCBI Taxonomy" id="1280376"/>
    <lineage>
        <taxon>Bacteria</taxon>
        <taxon>Bacillati</taxon>
        <taxon>Actinomycetota</taxon>
        <taxon>Actinomycetes</taxon>
        <taxon>Micrococcales</taxon>
        <taxon>Brevibacteriaceae</taxon>
        <taxon>Spelaeicoccus</taxon>
    </lineage>
</organism>
<evidence type="ECO:0000256" key="1">
    <source>
        <dbReference type="ARBA" id="ARBA00005606"/>
    </source>
</evidence>
<comment type="similarity">
    <text evidence="1">Belongs to the selenium-binding protein family.</text>
</comment>
<dbReference type="SUPFAM" id="SSF75011">
    <property type="entry name" value="3-carboxy-cis,cis-mucoante lactonizing enzyme"/>
    <property type="match status" value="1"/>
</dbReference>
<dbReference type="Proteomes" id="UP000539111">
    <property type="component" value="Unassembled WGS sequence"/>
</dbReference>
<dbReference type="GO" id="GO:0008430">
    <property type="term" value="F:selenium binding"/>
    <property type="evidence" value="ECO:0007669"/>
    <property type="project" value="InterPro"/>
</dbReference>
<comment type="caution">
    <text evidence="2">The sequence shown here is derived from an EMBL/GenBank/DDBJ whole genome shotgun (WGS) entry which is preliminary data.</text>
</comment>
<dbReference type="AlphaFoldDB" id="A0A7Z0D275"/>
<proteinExistence type="inferred from homology"/>
<dbReference type="RefSeq" id="WP_179427526.1">
    <property type="nucleotide sequence ID" value="NZ_JACBZP010000001.1"/>
</dbReference>
<name>A0A7Z0D275_9MICO</name>
<evidence type="ECO:0000313" key="2">
    <source>
        <dbReference type="EMBL" id="NYI67511.1"/>
    </source>
</evidence>
<evidence type="ECO:0000313" key="3">
    <source>
        <dbReference type="Proteomes" id="UP000539111"/>
    </source>
</evidence>
<dbReference type="PANTHER" id="PTHR23300:SF0">
    <property type="entry name" value="METHANETHIOL OXIDASE"/>
    <property type="match status" value="1"/>
</dbReference>
<accession>A0A7Z0D275</accession>
<dbReference type="Pfam" id="PF05694">
    <property type="entry name" value="SBP56"/>
    <property type="match status" value="1"/>
</dbReference>
<dbReference type="EMBL" id="JACBZP010000001">
    <property type="protein sequence ID" value="NYI67511.1"/>
    <property type="molecule type" value="Genomic_DNA"/>
</dbReference>
<reference evidence="2 3" key="1">
    <citation type="submission" date="2020-07" db="EMBL/GenBank/DDBJ databases">
        <title>Sequencing the genomes of 1000 actinobacteria strains.</title>
        <authorList>
            <person name="Klenk H.-P."/>
        </authorList>
    </citation>
    <scope>NUCLEOTIDE SEQUENCE [LARGE SCALE GENOMIC DNA]</scope>
    <source>
        <strain evidence="2 3">DSM 26341</strain>
    </source>
</reference>
<dbReference type="InterPro" id="IPR008826">
    <property type="entry name" value="Se-bd"/>
</dbReference>
<keyword evidence="3" id="KW-1185">Reference proteome</keyword>
<sequence length="466" mass="50959">MAQTDDSGRRTTTLYRTVDDAIAAPAEKLAYVALLNPDAIAVVDTDEASPDYGSVVGRWDPPPHDTPDEFHHYGWSTCSSALAGNHAGHEDVDRRYLLVPGIRSSRIYVLDTGPDPRNPKLIRTVEASEVMASGYSRPHTIHCGPDGVFVSGLGSGTDDGNDGPAGIFTMDHSDFSVTGAWEVDRGTQSMAYDFWWHQDAGVLISSEWGPPRLYEDGLVPEALLGREYGHRLHFFDMKSRSRIQEIDLGDQNQMVLELRPSHNPMKTFGFAGVVIDVSDLSGSVWTWYLDGETWKAEKTITIPAVPMESDDLPELLAGFGAAPPVITDIGLSLDDHYLYVACWGTGELRQYDVSDPLHPVLAGTVEIGGIAHRADHASGKPWAGGPQMVEVSRDGRRVYSTNSLYSTWDDQFYPEGIPGAMLKIDVDSTSGAMTLDPNFHVEFPGARAHQVRLEGGDCSTDTFCFV</sequence>